<dbReference type="EMBL" id="BSYO01000022">
    <property type="protein sequence ID" value="GMH21115.1"/>
    <property type="molecule type" value="Genomic_DNA"/>
</dbReference>
<gene>
    <name evidence="3" type="ORF">Nepgr_022957</name>
</gene>
<feature type="region of interest" description="Disordered" evidence="1">
    <location>
        <begin position="294"/>
        <end position="320"/>
    </location>
</feature>
<evidence type="ECO:0000256" key="1">
    <source>
        <dbReference type="SAM" id="MobiDB-lite"/>
    </source>
</evidence>
<protein>
    <submittedName>
        <fullName evidence="3">Uncharacterized protein</fullName>
    </submittedName>
</protein>
<feature type="signal peptide" evidence="2">
    <location>
        <begin position="1"/>
        <end position="24"/>
    </location>
</feature>
<feature type="chain" id="PRO_5042287540" evidence="2">
    <location>
        <begin position="25"/>
        <end position="584"/>
    </location>
</feature>
<evidence type="ECO:0000256" key="2">
    <source>
        <dbReference type="SAM" id="SignalP"/>
    </source>
</evidence>
<dbReference type="Proteomes" id="UP001279734">
    <property type="component" value="Unassembled WGS sequence"/>
</dbReference>
<reference evidence="3" key="1">
    <citation type="submission" date="2023-05" db="EMBL/GenBank/DDBJ databases">
        <title>Nepenthes gracilis genome sequencing.</title>
        <authorList>
            <person name="Fukushima K."/>
        </authorList>
    </citation>
    <scope>NUCLEOTIDE SEQUENCE</scope>
    <source>
        <strain evidence="3">SING2019-196</strain>
    </source>
</reference>
<keyword evidence="4" id="KW-1185">Reference proteome</keyword>
<accession>A0AAD3T1L1</accession>
<name>A0AAD3T1L1_NEPGR</name>
<organism evidence="3 4">
    <name type="scientific">Nepenthes gracilis</name>
    <name type="common">Slender pitcher plant</name>
    <dbReference type="NCBI Taxonomy" id="150966"/>
    <lineage>
        <taxon>Eukaryota</taxon>
        <taxon>Viridiplantae</taxon>
        <taxon>Streptophyta</taxon>
        <taxon>Embryophyta</taxon>
        <taxon>Tracheophyta</taxon>
        <taxon>Spermatophyta</taxon>
        <taxon>Magnoliopsida</taxon>
        <taxon>eudicotyledons</taxon>
        <taxon>Gunneridae</taxon>
        <taxon>Pentapetalae</taxon>
        <taxon>Caryophyllales</taxon>
        <taxon>Nepenthaceae</taxon>
        <taxon>Nepenthes</taxon>
    </lineage>
</organism>
<comment type="caution">
    <text evidence="3">The sequence shown here is derived from an EMBL/GenBank/DDBJ whole genome shotgun (WGS) entry which is preliminary data.</text>
</comment>
<evidence type="ECO:0000313" key="3">
    <source>
        <dbReference type="EMBL" id="GMH21115.1"/>
    </source>
</evidence>
<evidence type="ECO:0000313" key="4">
    <source>
        <dbReference type="Proteomes" id="UP001279734"/>
    </source>
</evidence>
<feature type="compositionally biased region" description="Low complexity" evidence="1">
    <location>
        <begin position="300"/>
        <end position="314"/>
    </location>
</feature>
<dbReference type="AlphaFoldDB" id="A0AAD3T1L1"/>
<keyword evidence="2" id="KW-0732">Signal</keyword>
<proteinExistence type="predicted"/>
<sequence>MLSTGLVQLFVGIGQLCCFWSAVGYESSDLLQQKCIWMVIRAAVNAAADLMDFGLNLRPNWCADMHTLDPLHSEAVLWPAVLNFGPLAGRLLVDDAICWSGLQAAFVICWKQICLPVVGRCSLCWLWNQLCCWCSFLMRALLALGSGVLQLLPSVVIPKNGFSALAGVVFPADLRWAASIDAVLHRIQRGRELPQDYQSPKQASHPQQNATQSVAALKSTEQAISQKSKRLTASTASMIITCDQSDATKSEAALKSTEQAISQKSNRPIASSASMSGQHQLAIKLISRCSTFNSKSSINQTPGQRRQGQKGPPGSAVQQQGLLSKTARQRHLQGLKTRSKALVPTVDEGGGKKPIPDQALVDFASPNAGASVDSPPVCGVNVLDDYDLDQQTCSARGMVSLVASQLIDSDPIRTSYATCSVSVGVVPEDVGALSDSGPIQTSLAECSSGSVGDVYEIDVAHSGSMNDKLGNVVTNNDHPELDEGAQYVADHAAGSIGVANSEEFGPIPRVDDSTPESISRITRKYSLAEVVEGSLIKAPSEFPDANSSPLPGCPVEGFEDPMVDVLNFLRGSFLNTPRLLLLPE</sequence>
<feature type="region of interest" description="Disordered" evidence="1">
    <location>
        <begin position="333"/>
        <end position="354"/>
    </location>
</feature>